<accession>A0A0H5C5N6</accession>
<comment type="catalytic activity">
    <reaction evidence="7">
        <text>O-phospho-L-tyrosyl-[protein] + H2O = L-tyrosyl-[protein] + phosphate</text>
        <dbReference type="Rhea" id="RHEA:10684"/>
        <dbReference type="Rhea" id="RHEA-COMP:10136"/>
        <dbReference type="Rhea" id="RHEA-COMP:20101"/>
        <dbReference type="ChEBI" id="CHEBI:15377"/>
        <dbReference type="ChEBI" id="CHEBI:43474"/>
        <dbReference type="ChEBI" id="CHEBI:46858"/>
        <dbReference type="ChEBI" id="CHEBI:61978"/>
        <dbReference type="EC" id="3.1.3.48"/>
    </reaction>
</comment>
<feature type="active site" description="Proton donor" evidence="8">
    <location>
        <position position="130"/>
    </location>
</feature>
<dbReference type="PANTHER" id="PTHR11717">
    <property type="entry name" value="LOW MOLECULAR WEIGHT PROTEIN TYROSINE PHOSPHATASE"/>
    <property type="match status" value="1"/>
</dbReference>
<organism evidence="10 11">
    <name type="scientific">Cyberlindnera jadinii (strain ATCC 18201 / CBS 1600 / BCRC 20928 / JCM 3617 / NBRC 0987 / NRRL Y-1542)</name>
    <name type="common">Torula yeast</name>
    <name type="synonym">Candida utilis</name>
    <dbReference type="NCBI Taxonomy" id="983966"/>
    <lineage>
        <taxon>Eukaryota</taxon>
        <taxon>Fungi</taxon>
        <taxon>Dikarya</taxon>
        <taxon>Ascomycota</taxon>
        <taxon>Saccharomycotina</taxon>
        <taxon>Saccharomycetes</taxon>
        <taxon>Phaffomycetales</taxon>
        <taxon>Phaffomycetaceae</taxon>
        <taxon>Cyberlindnera</taxon>
    </lineage>
</organism>
<dbReference type="GO" id="GO:0005737">
    <property type="term" value="C:cytoplasm"/>
    <property type="evidence" value="ECO:0007669"/>
    <property type="project" value="UniProtKB-SubCell"/>
</dbReference>
<dbReference type="EMBL" id="CDQK01000004">
    <property type="protein sequence ID" value="CEP23283.1"/>
    <property type="molecule type" value="Genomic_DNA"/>
</dbReference>
<keyword evidence="5" id="KW-0378">Hydrolase</keyword>
<feature type="active site" evidence="8">
    <location>
        <position position="18"/>
    </location>
</feature>
<dbReference type="PRINTS" id="PR00719">
    <property type="entry name" value="LMWPTPASE"/>
</dbReference>
<dbReference type="InterPro" id="IPR036196">
    <property type="entry name" value="Ptyr_pPase_sf"/>
</dbReference>
<gene>
    <name evidence="10" type="primary">LTP1</name>
    <name evidence="10" type="ORF">BN1211_3834</name>
</gene>
<feature type="active site" description="Nucleophile" evidence="8">
    <location>
        <position position="12"/>
    </location>
</feature>
<evidence type="ECO:0000256" key="2">
    <source>
        <dbReference type="ARBA" id="ARBA00004496"/>
    </source>
</evidence>
<sequence>MSDGKISVAFVCLGNICRSPMAEAVFKHKVSEFGLGDHFVKIDSFGTAGYHVGETPDSRSSSTCKKHGVPVNHRAQKLSAQHFHEFDFLIGMDESNLYNIERIQPRGSKAKVKLFGDYNTDGKFNKIVDDPYYGGTDGFEYNFKQVSYFAEEFLKQELGWNP</sequence>
<name>A0A0H5C5N6_CYBJN</name>
<evidence type="ECO:0000313" key="11">
    <source>
        <dbReference type="Proteomes" id="UP000038830"/>
    </source>
</evidence>
<dbReference type="InterPro" id="IPR050438">
    <property type="entry name" value="LMW_PTPase"/>
</dbReference>
<dbReference type="Gene3D" id="3.40.50.2300">
    <property type="match status" value="1"/>
</dbReference>
<keyword evidence="6" id="KW-0904">Protein phosphatase</keyword>
<dbReference type="CDD" id="cd16343">
    <property type="entry name" value="LMWPTP"/>
    <property type="match status" value="1"/>
</dbReference>
<dbReference type="SUPFAM" id="SSF52788">
    <property type="entry name" value="Phosphotyrosine protein phosphatases I"/>
    <property type="match status" value="1"/>
</dbReference>
<comment type="subcellular location">
    <subcellularLocation>
        <location evidence="2">Cytoplasm</location>
    </subcellularLocation>
</comment>
<evidence type="ECO:0000256" key="3">
    <source>
        <dbReference type="ARBA" id="ARBA00011063"/>
    </source>
</evidence>
<dbReference type="PANTHER" id="PTHR11717:SF7">
    <property type="entry name" value="LOW MOLECULAR WEIGHT PHOSPHOTYROSINE PROTEIN PHOSPHATASE"/>
    <property type="match status" value="1"/>
</dbReference>
<evidence type="ECO:0000256" key="8">
    <source>
        <dbReference type="PIRSR" id="PIRSR617867-1"/>
    </source>
</evidence>
<dbReference type="Pfam" id="PF01451">
    <property type="entry name" value="LMWPc"/>
    <property type="match status" value="1"/>
</dbReference>
<evidence type="ECO:0000313" key="10">
    <source>
        <dbReference type="EMBL" id="CEP23283.1"/>
    </source>
</evidence>
<dbReference type="InterPro" id="IPR023485">
    <property type="entry name" value="Ptyr_pPase"/>
</dbReference>
<dbReference type="SMART" id="SM00226">
    <property type="entry name" value="LMWPc"/>
    <property type="match status" value="1"/>
</dbReference>
<keyword evidence="4" id="KW-0963">Cytoplasm</keyword>
<dbReference type="InterPro" id="IPR017867">
    <property type="entry name" value="Tyr_phospatase_low_mol_wt"/>
</dbReference>
<evidence type="ECO:0000256" key="6">
    <source>
        <dbReference type="ARBA" id="ARBA00022912"/>
    </source>
</evidence>
<dbReference type="GO" id="GO:0003993">
    <property type="term" value="F:acid phosphatase activity"/>
    <property type="evidence" value="ECO:0007669"/>
    <property type="project" value="UniProtKB-EC"/>
</dbReference>
<dbReference type="AlphaFoldDB" id="A0A0H5C5N6"/>
<evidence type="ECO:0000256" key="1">
    <source>
        <dbReference type="ARBA" id="ARBA00000032"/>
    </source>
</evidence>
<evidence type="ECO:0000256" key="7">
    <source>
        <dbReference type="ARBA" id="ARBA00051722"/>
    </source>
</evidence>
<evidence type="ECO:0000256" key="4">
    <source>
        <dbReference type="ARBA" id="ARBA00022490"/>
    </source>
</evidence>
<feature type="domain" description="Phosphotyrosine protein phosphatase I" evidence="9">
    <location>
        <begin position="6"/>
        <end position="156"/>
    </location>
</feature>
<comment type="catalytic activity">
    <reaction evidence="1">
        <text>a phosphate monoester + H2O = an alcohol + phosphate</text>
        <dbReference type="Rhea" id="RHEA:15017"/>
        <dbReference type="ChEBI" id="CHEBI:15377"/>
        <dbReference type="ChEBI" id="CHEBI:30879"/>
        <dbReference type="ChEBI" id="CHEBI:43474"/>
        <dbReference type="ChEBI" id="CHEBI:67140"/>
        <dbReference type="EC" id="3.1.3.2"/>
    </reaction>
</comment>
<evidence type="ECO:0000256" key="5">
    <source>
        <dbReference type="ARBA" id="ARBA00022801"/>
    </source>
</evidence>
<dbReference type="FunFam" id="3.40.50.2300:FF:000105">
    <property type="entry name" value="Low molecular weight phosphotyrosine protein"/>
    <property type="match status" value="1"/>
</dbReference>
<dbReference type="Proteomes" id="UP000038830">
    <property type="component" value="Unassembled WGS sequence"/>
</dbReference>
<proteinExistence type="inferred from homology"/>
<dbReference type="GO" id="GO:0004725">
    <property type="term" value="F:protein tyrosine phosphatase activity"/>
    <property type="evidence" value="ECO:0007669"/>
    <property type="project" value="UniProtKB-EC"/>
</dbReference>
<comment type="similarity">
    <text evidence="3">Belongs to the low molecular weight phosphotyrosine protein phosphatase family.</text>
</comment>
<reference evidence="11" key="1">
    <citation type="journal article" date="2015" name="J. Biotechnol.">
        <title>The structure of the Cyberlindnera jadinii genome and its relation to Candida utilis analyzed by the occurrence of single nucleotide polymorphisms.</title>
        <authorList>
            <person name="Rupp O."/>
            <person name="Brinkrolf K."/>
            <person name="Buerth C."/>
            <person name="Kunigo M."/>
            <person name="Schneider J."/>
            <person name="Jaenicke S."/>
            <person name="Goesmann A."/>
            <person name="Puehler A."/>
            <person name="Jaeger K.-E."/>
            <person name="Ernst J.F."/>
        </authorList>
    </citation>
    <scope>NUCLEOTIDE SEQUENCE [LARGE SCALE GENOMIC DNA]</scope>
    <source>
        <strain evidence="11">ATCC 18201 / CBS 1600 / BCRC 20928 / JCM 3617 / NBRC 0987 / NRRL Y-1542</strain>
    </source>
</reference>
<evidence type="ECO:0000259" key="9">
    <source>
        <dbReference type="SMART" id="SM00226"/>
    </source>
</evidence>
<protein>
    <submittedName>
        <fullName evidence="10">LTP1 protein</fullName>
    </submittedName>
</protein>